<dbReference type="InterPro" id="IPR046953">
    <property type="entry name" value="Spore_GerAC-like_C"/>
</dbReference>
<proteinExistence type="inferred from homology"/>
<comment type="subcellular location">
    <subcellularLocation>
        <location evidence="1">Membrane</location>
        <topology evidence="1">Lipid-anchor</topology>
    </subcellularLocation>
</comment>
<sequence length="400" mass="43979">MNMTRYIKFFFPLLALALLTSCWNSRELNDMSIASALGFDQKGDSVQVSVQIINASQIAATRGGSGERLPIMTQRAGGRTLFEAVRALTTKTPRKVYASHIRLLVIGEQLARNGIADVLDFVSRDHEFRTDFYIVIAKDTTASDALKVLTPLEKLPSNKLFSSLESAEENWGVTATVDLHELIFDIVSKGKDPALASITIVGSVQTGQSKKNMENVTPAAFEKYNGLAVFRKDKLVGWLNTKESKGYSFVVGNMKNTVVRTGCPGGGSLAVELNRFKQKVKGSMNAGKPSIRVDLQLEGNIGDVECGIDLGKTASVAEVEEAMSDQVRGFVEAAVKKAKSYRADVFGFGNAIHRADARAWKELEDDWEEEFVHLPVEVNVEMKIRRTGSVIQSFLEDMED</sequence>
<keyword evidence="12" id="KW-1185">Reference proteome</keyword>
<dbReference type="Proteomes" id="UP001141950">
    <property type="component" value="Unassembled WGS sequence"/>
</dbReference>
<keyword evidence="6" id="KW-0564">Palmitate</keyword>
<dbReference type="PANTHER" id="PTHR35789:SF1">
    <property type="entry name" value="SPORE GERMINATION PROTEIN B3"/>
    <property type="match status" value="1"/>
</dbReference>
<evidence type="ECO:0000259" key="10">
    <source>
        <dbReference type="Pfam" id="PF25198"/>
    </source>
</evidence>
<evidence type="ECO:0000256" key="7">
    <source>
        <dbReference type="ARBA" id="ARBA00023288"/>
    </source>
</evidence>
<keyword evidence="7" id="KW-0449">Lipoprotein</keyword>
<feature type="domain" description="Spore germination protein N-terminal" evidence="10">
    <location>
        <begin position="24"/>
        <end position="200"/>
    </location>
</feature>
<dbReference type="NCBIfam" id="TIGR02887">
    <property type="entry name" value="spore_ger_x_C"/>
    <property type="match status" value="1"/>
</dbReference>
<feature type="domain" description="Spore germination GerAC-like C-terminal" evidence="9">
    <location>
        <begin position="225"/>
        <end position="388"/>
    </location>
</feature>
<dbReference type="Pfam" id="PF25198">
    <property type="entry name" value="Spore_GerAC_N"/>
    <property type="match status" value="1"/>
</dbReference>
<evidence type="ECO:0000256" key="3">
    <source>
        <dbReference type="ARBA" id="ARBA00022544"/>
    </source>
</evidence>
<keyword evidence="3" id="KW-0309">Germination</keyword>
<organism evidence="11 12">
    <name type="scientific">Paenibacillus soyae</name>
    <dbReference type="NCBI Taxonomy" id="2969249"/>
    <lineage>
        <taxon>Bacteria</taxon>
        <taxon>Bacillati</taxon>
        <taxon>Bacillota</taxon>
        <taxon>Bacilli</taxon>
        <taxon>Bacillales</taxon>
        <taxon>Paenibacillaceae</taxon>
        <taxon>Paenibacillus</taxon>
    </lineage>
</organism>
<comment type="similarity">
    <text evidence="2">Belongs to the GerABKC lipoprotein family.</text>
</comment>
<dbReference type="PANTHER" id="PTHR35789">
    <property type="entry name" value="SPORE GERMINATION PROTEIN B3"/>
    <property type="match status" value="1"/>
</dbReference>
<evidence type="ECO:0000256" key="5">
    <source>
        <dbReference type="ARBA" id="ARBA00023136"/>
    </source>
</evidence>
<dbReference type="Gene3D" id="3.30.300.210">
    <property type="entry name" value="Nutrient germinant receptor protein C, domain 3"/>
    <property type="match status" value="1"/>
</dbReference>
<dbReference type="RefSeq" id="WP_257451007.1">
    <property type="nucleotide sequence ID" value="NZ_JANIPJ010000021.1"/>
</dbReference>
<dbReference type="GO" id="GO:0016020">
    <property type="term" value="C:membrane"/>
    <property type="evidence" value="ECO:0007669"/>
    <property type="project" value="UniProtKB-SubCell"/>
</dbReference>
<feature type="chain" id="PRO_5040753174" evidence="8">
    <location>
        <begin position="18"/>
        <end position="400"/>
    </location>
</feature>
<dbReference type="EMBL" id="JANIPJ010000021">
    <property type="protein sequence ID" value="MCR2806981.1"/>
    <property type="molecule type" value="Genomic_DNA"/>
</dbReference>
<dbReference type="AlphaFoldDB" id="A0A9X2MTZ9"/>
<protein>
    <submittedName>
        <fullName evidence="11">Ger(X)C family spore germination protein</fullName>
    </submittedName>
</protein>
<dbReference type="Pfam" id="PF05504">
    <property type="entry name" value="Spore_GerAC"/>
    <property type="match status" value="1"/>
</dbReference>
<dbReference type="PROSITE" id="PS51257">
    <property type="entry name" value="PROKAR_LIPOPROTEIN"/>
    <property type="match status" value="1"/>
</dbReference>
<gene>
    <name evidence="11" type="ORF">NQZ67_24145</name>
</gene>
<dbReference type="GO" id="GO:0009847">
    <property type="term" value="P:spore germination"/>
    <property type="evidence" value="ECO:0007669"/>
    <property type="project" value="InterPro"/>
</dbReference>
<name>A0A9X2MTZ9_9BACL</name>
<evidence type="ECO:0000256" key="2">
    <source>
        <dbReference type="ARBA" id="ARBA00007886"/>
    </source>
</evidence>
<evidence type="ECO:0000313" key="12">
    <source>
        <dbReference type="Proteomes" id="UP001141950"/>
    </source>
</evidence>
<accession>A0A9X2MTZ9</accession>
<reference evidence="11" key="1">
    <citation type="submission" date="2022-08" db="EMBL/GenBank/DDBJ databases">
        <title>The genomic sequence of strain Paenibacillus sp. SCIV0701.</title>
        <authorList>
            <person name="Zhao H."/>
        </authorList>
    </citation>
    <scope>NUCLEOTIDE SEQUENCE</scope>
    <source>
        <strain evidence="11">SCIV0701</strain>
    </source>
</reference>
<dbReference type="InterPro" id="IPR038501">
    <property type="entry name" value="Spore_GerAC_C_sf"/>
</dbReference>
<comment type="caution">
    <text evidence="11">The sequence shown here is derived from an EMBL/GenBank/DDBJ whole genome shotgun (WGS) entry which is preliminary data.</text>
</comment>
<feature type="signal peptide" evidence="8">
    <location>
        <begin position="1"/>
        <end position="17"/>
    </location>
</feature>
<evidence type="ECO:0000256" key="8">
    <source>
        <dbReference type="SAM" id="SignalP"/>
    </source>
</evidence>
<keyword evidence="5" id="KW-0472">Membrane</keyword>
<evidence type="ECO:0000259" key="9">
    <source>
        <dbReference type="Pfam" id="PF05504"/>
    </source>
</evidence>
<evidence type="ECO:0000256" key="1">
    <source>
        <dbReference type="ARBA" id="ARBA00004635"/>
    </source>
</evidence>
<evidence type="ECO:0000256" key="4">
    <source>
        <dbReference type="ARBA" id="ARBA00022729"/>
    </source>
</evidence>
<evidence type="ECO:0000313" key="11">
    <source>
        <dbReference type="EMBL" id="MCR2806981.1"/>
    </source>
</evidence>
<evidence type="ECO:0000256" key="6">
    <source>
        <dbReference type="ARBA" id="ARBA00023139"/>
    </source>
</evidence>
<dbReference type="InterPro" id="IPR008844">
    <property type="entry name" value="Spore_GerAC-like"/>
</dbReference>
<keyword evidence="4 8" id="KW-0732">Signal</keyword>
<dbReference type="InterPro" id="IPR057336">
    <property type="entry name" value="GerAC_N"/>
</dbReference>